<feature type="region of interest" description="Disordered" evidence="1">
    <location>
        <begin position="405"/>
        <end position="436"/>
    </location>
</feature>
<feature type="compositionally biased region" description="Low complexity" evidence="1">
    <location>
        <begin position="406"/>
        <end position="419"/>
    </location>
</feature>
<proteinExistence type="predicted"/>
<feature type="region of interest" description="Disordered" evidence="1">
    <location>
        <begin position="27"/>
        <end position="83"/>
    </location>
</feature>
<protein>
    <submittedName>
        <fullName evidence="2">Uncharacterized protein</fullName>
    </submittedName>
</protein>
<evidence type="ECO:0000256" key="1">
    <source>
        <dbReference type="SAM" id="MobiDB-lite"/>
    </source>
</evidence>
<evidence type="ECO:0000313" key="3">
    <source>
        <dbReference type="Proteomes" id="UP000672032"/>
    </source>
</evidence>
<reference evidence="2" key="1">
    <citation type="submission" date="2020-10" db="EMBL/GenBank/DDBJ databases">
        <title>Genome Sequence of Monilinia vaccinii-corymbosi Sheds Light on Mummy Berry Disease Infection of Blueberry and Mating Type.</title>
        <authorList>
            <person name="Yow A.G."/>
            <person name="Zhang Y."/>
            <person name="Bansal K."/>
            <person name="Eacker S.M."/>
            <person name="Sullivan S."/>
            <person name="Liachko I."/>
            <person name="Cubeta M.A."/>
            <person name="Rollins J.A."/>
            <person name="Ashrafi H."/>
        </authorList>
    </citation>
    <scope>NUCLEOTIDE SEQUENCE</scope>
    <source>
        <strain evidence="2">RL-1</strain>
    </source>
</reference>
<name>A0A8A3PG92_9HELO</name>
<feature type="region of interest" description="Disordered" evidence="1">
    <location>
        <begin position="459"/>
        <end position="482"/>
    </location>
</feature>
<sequence>MQSLGRLLDDAQMAWLKSPINCCAEGEDAGSSNHLTPAPAPGESMRPLVDGQPQLVSPPLPQKLERSHSASPFKRSQSRGKEWIRSLSRASSRGSLALRRNLSRTSNRIVIGAPYNFQHCTDTGYVREPERATVSDSTKLRPLQLSICLPGNRLPPLPEFGPCNADGKNDRKLVHMRSESAIKFRIPRKPLSSTVRERRSMNTEELLNELANDSPRLRPTRLRANTEPLAFQRVKDALLENLELDKRLKELDEAIEGQSIRLASRSTSRASRVESRHERRESVYSEFTEPMPAIPQLQLHHSDHRPQTAPFGPRHCKSVDSAFYDPKLLKEFPPPPPLPLILQAPQAPPRRKSMSRVSSWLFPSVPGQQQHHYRHVSLDSVTNTPKAVTSKEGFYQCIDVEEVDDPQSVSSVSSMGSEVDGNEDYDATSWSESPSLGIGDRHANELGYVDSKKLQVALPGRTIGGSDKPEEARWGMAGEHGGDLVGVAL</sequence>
<gene>
    <name evidence="2" type="ORF">DSL72_005621</name>
</gene>
<dbReference type="Proteomes" id="UP000672032">
    <property type="component" value="Chromosome 4"/>
</dbReference>
<accession>A0A8A3PG92</accession>
<dbReference type="EMBL" id="CP063408">
    <property type="protein sequence ID" value="QSZ34041.1"/>
    <property type="molecule type" value="Genomic_DNA"/>
</dbReference>
<dbReference type="AlphaFoldDB" id="A0A8A3PG92"/>
<keyword evidence="3" id="KW-1185">Reference proteome</keyword>
<dbReference type="OrthoDB" id="3595619at2759"/>
<evidence type="ECO:0000313" key="2">
    <source>
        <dbReference type="EMBL" id="QSZ34041.1"/>
    </source>
</evidence>
<organism evidence="2 3">
    <name type="scientific">Monilinia vaccinii-corymbosi</name>
    <dbReference type="NCBI Taxonomy" id="61207"/>
    <lineage>
        <taxon>Eukaryota</taxon>
        <taxon>Fungi</taxon>
        <taxon>Dikarya</taxon>
        <taxon>Ascomycota</taxon>
        <taxon>Pezizomycotina</taxon>
        <taxon>Leotiomycetes</taxon>
        <taxon>Helotiales</taxon>
        <taxon>Sclerotiniaceae</taxon>
        <taxon>Monilinia</taxon>
    </lineage>
</organism>